<keyword evidence="3 5" id="KW-1133">Transmembrane helix</keyword>
<dbReference type="Proteomes" id="UP000823615">
    <property type="component" value="Unassembled WGS sequence"/>
</dbReference>
<dbReference type="EMBL" id="JADIMT010000021">
    <property type="protein sequence ID" value="MBO8435589.1"/>
    <property type="molecule type" value="Genomic_DNA"/>
</dbReference>
<dbReference type="InterPro" id="IPR003339">
    <property type="entry name" value="ABC/ECF_trnsptr_transmembrane"/>
</dbReference>
<dbReference type="PANTHER" id="PTHR33514">
    <property type="entry name" value="PROTEIN ABCI12, CHLOROPLASTIC"/>
    <property type="match status" value="1"/>
</dbReference>
<feature type="transmembrane region" description="Helical" evidence="5">
    <location>
        <begin position="133"/>
        <end position="159"/>
    </location>
</feature>
<feature type="transmembrane region" description="Helical" evidence="5">
    <location>
        <begin position="67"/>
        <end position="85"/>
    </location>
</feature>
<reference evidence="6" key="2">
    <citation type="journal article" date="2021" name="PeerJ">
        <title>Extensive microbial diversity within the chicken gut microbiome revealed by metagenomics and culture.</title>
        <authorList>
            <person name="Gilroy R."/>
            <person name="Ravi A."/>
            <person name="Getino M."/>
            <person name="Pursley I."/>
            <person name="Horton D.L."/>
            <person name="Alikhan N.F."/>
            <person name="Baker D."/>
            <person name="Gharbi K."/>
            <person name="Hall N."/>
            <person name="Watson M."/>
            <person name="Adriaenssens E.M."/>
            <person name="Foster-Nyarko E."/>
            <person name="Jarju S."/>
            <person name="Secka A."/>
            <person name="Antonio M."/>
            <person name="Oren A."/>
            <person name="Chaudhuri R.R."/>
            <person name="La Ragione R."/>
            <person name="Hildebrand F."/>
            <person name="Pallen M.J."/>
        </authorList>
    </citation>
    <scope>NUCLEOTIDE SEQUENCE</scope>
    <source>
        <strain evidence="6">7293</strain>
    </source>
</reference>
<evidence type="ECO:0000256" key="4">
    <source>
        <dbReference type="ARBA" id="ARBA00023136"/>
    </source>
</evidence>
<evidence type="ECO:0000256" key="1">
    <source>
        <dbReference type="ARBA" id="ARBA00004141"/>
    </source>
</evidence>
<feature type="transmembrane region" description="Helical" evidence="5">
    <location>
        <begin position="43"/>
        <end position="61"/>
    </location>
</feature>
<keyword evidence="4 5" id="KW-0472">Membrane</keyword>
<keyword evidence="2 5" id="KW-0812">Transmembrane</keyword>
<protein>
    <submittedName>
        <fullName evidence="6">Energy-coupling factor transporter transmembrane protein EcfT</fullName>
    </submittedName>
</protein>
<evidence type="ECO:0000256" key="2">
    <source>
        <dbReference type="ARBA" id="ARBA00022692"/>
    </source>
</evidence>
<evidence type="ECO:0000313" key="6">
    <source>
        <dbReference type="EMBL" id="MBO8435589.1"/>
    </source>
</evidence>
<dbReference type="PANTHER" id="PTHR33514:SF13">
    <property type="entry name" value="PROTEIN ABCI12, CHLOROPLASTIC"/>
    <property type="match status" value="1"/>
</dbReference>
<sequence length="237" mass="26107">MAEALIFHYRPDNNLLTALNPNSKLTALLAYTAIVSSAKPIEALILALIPTVIAIMIRIPIRKYLKESIFFIILAAVMGVSTYCAERNELSAASATVSFLAMVLSAILLTDTTMPDELSRSLGSALSHVIGKYAYMLATIMEITLAMIPIIIDSSITIFEARKSRGDRILRHPLKSITELAISILSNLLDKAEIYTDALYSRGYDVSKHRTCLPYKIRDWIIIVLSFSALIASVLIS</sequence>
<comment type="subcellular location">
    <subcellularLocation>
        <location evidence="1">Membrane</location>
        <topology evidence="1">Multi-pass membrane protein</topology>
    </subcellularLocation>
</comment>
<dbReference type="AlphaFoldDB" id="A0A9D9H4I3"/>
<feature type="transmembrane region" description="Helical" evidence="5">
    <location>
        <begin position="92"/>
        <end position="113"/>
    </location>
</feature>
<gene>
    <name evidence="6" type="ORF">IAA97_01230</name>
</gene>
<feature type="transmembrane region" description="Helical" evidence="5">
    <location>
        <begin position="217"/>
        <end position="236"/>
    </location>
</feature>
<comment type="caution">
    <text evidence="6">The sequence shown here is derived from an EMBL/GenBank/DDBJ whole genome shotgun (WGS) entry which is preliminary data.</text>
</comment>
<organism evidence="6 7">
    <name type="scientific">Candidatus Ornithospirochaeta stercoripullorum</name>
    <dbReference type="NCBI Taxonomy" id="2840899"/>
    <lineage>
        <taxon>Bacteria</taxon>
        <taxon>Pseudomonadati</taxon>
        <taxon>Spirochaetota</taxon>
        <taxon>Spirochaetia</taxon>
        <taxon>Spirochaetales</taxon>
        <taxon>Spirochaetaceae</taxon>
        <taxon>Spirochaetaceae incertae sedis</taxon>
        <taxon>Candidatus Ornithospirochaeta</taxon>
    </lineage>
</organism>
<accession>A0A9D9H4I3</accession>
<name>A0A9D9H4I3_9SPIO</name>
<evidence type="ECO:0000256" key="5">
    <source>
        <dbReference type="SAM" id="Phobius"/>
    </source>
</evidence>
<reference evidence="6" key="1">
    <citation type="submission" date="2020-10" db="EMBL/GenBank/DDBJ databases">
        <authorList>
            <person name="Gilroy R."/>
        </authorList>
    </citation>
    <scope>NUCLEOTIDE SEQUENCE</scope>
    <source>
        <strain evidence="6">7293</strain>
    </source>
</reference>
<proteinExistence type="predicted"/>
<dbReference type="Pfam" id="PF02361">
    <property type="entry name" value="CbiQ"/>
    <property type="match status" value="1"/>
</dbReference>
<dbReference type="CDD" id="cd16914">
    <property type="entry name" value="EcfT"/>
    <property type="match status" value="1"/>
</dbReference>
<dbReference type="GO" id="GO:0005886">
    <property type="term" value="C:plasma membrane"/>
    <property type="evidence" value="ECO:0007669"/>
    <property type="project" value="UniProtKB-ARBA"/>
</dbReference>
<evidence type="ECO:0000313" key="7">
    <source>
        <dbReference type="Proteomes" id="UP000823615"/>
    </source>
</evidence>
<evidence type="ECO:0000256" key="3">
    <source>
        <dbReference type="ARBA" id="ARBA00022989"/>
    </source>
</evidence>